<evidence type="ECO:0000313" key="1">
    <source>
        <dbReference type="EMBL" id="JAE29108.1"/>
    </source>
</evidence>
<sequence length="60" mass="6979">MQLYIYMLNYVVHSTDQIMYTVEGKMWSGWARTALHNKSLGGFLARTQEEVRKAELSLVI</sequence>
<protein>
    <submittedName>
        <fullName evidence="1">Uncharacterized protein</fullName>
    </submittedName>
</protein>
<organism evidence="1">
    <name type="scientific">Arundo donax</name>
    <name type="common">Giant reed</name>
    <name type="synonym">Donax arundinaceus</name>
    <dbReference type="NCBI Taxonomy" id="35708"/>
    <lineage>
        <taxon>Eukaryota</taxon>
        <taxon>Viridiplantae</taxon>
        <taxon>Streptophyta</taxon>
        <taxon>Embryophyta</taxon>
        <taxon>Tracheophyta</taxon>
        <taxon>Spermatophyta</taxon>
        <taxon>Magnoliopsida</taxon>
        <taxon>Liliopsida</taxon>
        <taxon>Poales</taxon>
        <taxon>Poaceae</taxon>
        <taxon>PACMAD clade</taxon>
        <taxon>Arundinoideae</taxon>
        <taxon>Arundineae</taxon>
        <taxon>Arundo</taxon>
    </lineage>
</organism>
<name>A0A0A9H8B9_ARUDO</name>
<dbReference type="EMBL" id="GBRH01168788">
    <property type="protein sequence ID" value="JAE29108.1"/>
    <property type="molecule type" value="Transcribed_RNA"/>
</dbReference>
<dbReference type="AlphaFoldDB" id="A0A0A9H8B9"/>
<reference evidence="1" key="1">
    <citation type="submission" date="2014-09" db="EMBL/GenBank/DDBJ databases">
        <authorList>
            <person name="Magalhaes I.L.F."/>
            <person name="Oliveira U."/>
            <person name="Santos F.R."/>
            <person name="Vidigal T.H.D.A."/>
            <person name="Brescovit A.D."/>
            <person name="Santos A.J."/>
        </authorList>
    </citation>
    <scope>NUCLEOTIDE SEQUENCE</scope>
    <source>
        <tissue evidence="1">Shoot tissue taken approximately 20 cm above the soil surface</tissue>
    </source>
</reference>
<accession>A0A0A9H8B9</accession>
<reference evidence="1" key="2">
    <citation type="journal article" date="2015" name="Data Brief">
        <title>Shoot transcriptome of the giant reed, Arundo donax.</title>
        <authorList>
            <person name="Barrero R.A."/>
            <person name="Guerrero F.D."/>
            <person name="Moolhuijzen P."/>
            <person name="Goolsby J.A."/>
            <person name="Tidwell J."/>
            <person name="Bellgard S.E."/>
            <person name="Bellgard M.I."/>
        </authorList>
    </citation>
    <scope>NUCLEOTIDE SEQUENCE</scope>
    <source>
        <tissue evidence="1">Shoot tissue taken approximately 20 cm above the soil surface</tissue>
    </source>
</reference>
<proteinExistence type="predicted"/>